<feature type="domain" description="GST N-terminal" evidence="1">
    <location>
        <begin position="21"/>
        <end position="100"/>
    </location>
</feature>
<dbReference type="InterPro" id="IPR004045">
    <property type="entry name" value="Glutathione_S-Trfase_N"/>
</dbReference>
<dbReference type="GO" id="GO:0005737">
    <property type="term" value="C:cytoplasm"/>
    <property type="evidence" value="ECO:0007669"/>
    <property type="project" value="TreeGrafter"/>
</dbReference>
<reference evidence="2" key="1">
    <citation type="submission" date="2013-11" db="EMBL/GenBank/DDBJ databases">
        <title>Draft genome sequence of the broad-host-range Rhizobium sp. LPU83 strain, a member of the low-genetic diversity Oregon-like Rhizobium sp. group.</title>
        <authorList>
            <person name="Wibberg D."/>
            <person name="Puehler A."/>
            <person name="Schlueter A."/>
        </authorList>
    </citation>
    <scope>NUCLEOTIDE SEQUENCE [LARGE SCALE GENOMIC DNA]</scope>
    <source>
        <strain evidence="2">LPU83</strain>
    </source>
</reference>
<dbReference type="Pfam" id="PF13409">
    <property type="entry name" value="GST_N_2"/>
    <property type="match status" value="1"/>
</dbReference>
<organism evidence="2 3">
    <name type="scientific">Rhizobium favelukesii</name>
    <dbReference type="NCBI Taxonomy" id="348824"/>
    <lineage>
        <taxon>Bacteria</taxon>
        <taxon>Pseudomonadati</taxon>
        <taxon>Pseudomonadota</taxon>
        <taxon>Alphaproteobacteria</taxon>
        <taxon>Hyphomicrobiales</taxon>
        <taxon>Rhizobiaceae</taxon>
        <taxon>Rhizobium/Agrobacterium group</taxon>
        <taxon>Rhizobium</taxon>
    </lineage>
</organism>
<accession>W6RRT2</accession>
<dbReference type="PANTHER" id="PTHR43968">
    <property type="match status" value="1"/>
</dbReference>
<dbReference type="EMBL" id="HG916852">
    <property type="protein sequence ID" value="CDM57106.1"/>
    <property type="molecule type" value="Genomic_DNA"/>
</dbReference>
<dbReference type="CDD" id="cd03049">
    <property type="entry name" value="GST_N_3"/>
    <property type="match status" value="1"/>
</dbReference>
<name>W6RRT2_9HYPH</name>
<keyword evidence="2" id="KW-0808">Transferase</keyword>
<dbReference type="InterPro" id="IPR036249">
    <property type="entry name" value="Thioredoxin-like_sf"/>
</dbReference>
<dbReference type="Proteomes" id="UP000019443">
    <property type="component" value="Chromosome"/>
</dbReference>
<dbReference type="InterPro" id="IPR050983">
    <property type="entry name" value="GST_Omega/HSP26"/>
</dbReference>
<protein>
    <submittedName>
        <fullName evidence="2">Glutathione S-transferase protein</fullName>
        <ecNumber evidence="2">2.5.1.18</ecNumber>
    </submittedName>
</protein>
<dbReference type="CDD" id="cd03205">
    <property type="entry name" value="GST_C_6"/>
    <property type="match status" value="1"/>
</dbReference>
<keyword evidence="3" id="KW-1185">Reference proteome</keyword>
<dbReference type="PANTHER" id="PTHR43968:SF6">
    <property type="entry name" value="GLUTATHIONE S-TRANSFERASE OMEGA"/>
    <property type="match status" value="1"/>
</dbReference>
<gene>
    <name evidence="2" type="primary">ureX</name>
    <name evidence="2" type="ORF">LPU83_1433</name>
</gene>
<evidence type="ECO:0000259" key="1">
    <source>
        <dbReference type="PROSITE" id="PS50404"/>
    </source>
</evidence>
<dbReference type="AlphaFoldDB" id="W6RRT2"/>
<dbReference type="PATRIC" id="fig|348824.6.peg.1542"/>
<dbReference type="PROSITE" id="PS50404">
    <property type="entry name" value="GST_NTER"/>
    <property type="match status" value="1"/>
</dbReference>
<evidence type="ECO:0000313" key="2">
    <source>
        <dbReference type="EMBL" id="CDM57106.1"/>
    </source>
</evidence>
<dbReference type="GO" id="GO:0004364">
    <property type="term" value="F:glutathione transferase activity"/>
    <property type="evidence" value="ECO:0007669"/>
    <property type="project" value="UniProtKB-EC"/>
</dbReference>
<evidence type="ECO:0000313" key="3">
    <source>
        <dbReference type="Proteomes" id="UP000019443"/>
    </source>
</evidence>
<dbReference type="eggNOG" id="COG0625">
    <property type="taxonomic scope" value="Bacteria"/>
</dbReference>
<sequence>MVDRLLPARNSRAETSPYGKATMKILCAPTSPYSSKVRMAARYLELDAIEIRVDTNAGPALLVDNNPLGKIPTLLTDDGLSIFDSVAIMHYFDRLKGKKLYPSKNGKRTEAEILEALCDGICDCLLAIVYERRFRDEEKVHQPWIDRQWKKAVSGLNHLSVHLPNIGRRLHGGHFALAATLGYLDLRFEGQWETDHSELIGWRREFEKKFAAYNELKPQT</sequence>
<dbReference type="HOGENOM" id="CLU_011226_12_2_5"/>
<dbReference type="SUPFAM" id="SSF52833">
    <property type="entry name" value="Thioredoxin-like"/>
    <property type="match status" value="1"/>
</dbReference>
<dbReference type="EC" id="2.5.1.18" evidence="2"/>
<dbReference type="Gene3D" id="3.40.30.10">
    <property type="entry name" value="Glutaredoxin"/>
    <property type="match status" value="1"/>
</dbReference>
<proteinExistence type="predicted"/>
<dbReference type="Gene3D" id="1.20.1050.10">
    <property type="match status" value="1"/>
</dbReference>
<dbReference type="KEGG" id="rhl:LPU83_1433"/>